<keyword evidence="2 9" id="KW-0812">Transmembrane</keyword>
<sequence>MAISTTKPPPTESATIQKHLQLFNLVMYILIFVVSVTANIFMILVLRRKFRRHRKTAKSFIILMNNLGISGLVLVITSIPFDLVDQSISDEWPFGAGGCKILWPLQTAAVQAMVYSYVALAYHRFHGLTRGLFGQMKFITAVVMTFFIWIISFVTVIPYVLNLDYDYENKTCEENWDSEGAQKGYSVALFLLDYLLPLIVALILYLLVWGKLQRFKVLDPERVGRRDRHQRILRMLVAYIVVFAILLLPYHIMWFIKDFDDGEEKLYFQDTLNVIHIFTYSVTVLNPIIFFLYNPEFKRHLKYLIQCQCITNKETFSLENLSESFSEESDPPPRFRAKPKAKPLYDYKYDTKSVENNYASTPTMSRAEFDTLPPENSSGLGLVEASLFPAAAGRLRGQEKQRGSSPSASPPPSELMYDNTDARSAGSFDQGSEML</sequence>
<feature type="transmembrane region" description="Helical" evidence="9">
    <location>
        <begin position="141"/>
        <end position="161"/>
    </location>
</feature>
<evidence type="ECO:0000313" key="12">
    <source>
        <dbReference type="Proteomes" id="UP001159427"/>
    </source>
</evidence>
<dbReference type="PRINTS" id="PR00237">
    <property type="entry name" value="GPCRRHODOPSN"/>
</dbReference>
<dbReference type="Gene3D" id="1.20.1070.10">
    <property type="entry name" value="Rhodopsin 7-helix transmembrane proteins"/>
    <property type="match status" value="1"/>
</dbReference>
<feature type="transmembrane region" description="Helical" evidence="9">
    <location>
        <begin position="25"/>
        <end position="47"/>
    </location>
</feature>
<evidence type="ECO:0000256" key="8">
    <source>
        <dbReference type="SAM" id="MobiDB-lite"/>
    </source>
</evidence>
<organism evidence="11 12">
    <name type="scientific">Porites evermanni</name>
    <dbReference type="NCBI Taxonomy" id="104178"/>
    <lineage>
        <taxon>Eukaryota</taxon>
        <taxon>Metazoa</taxon>
        <taxon>Cnidaria</taxon>
        <taxon>Anthozoa</taxon>
        <taxon>Hexacorallia</taxon>
        <taxon>Scleractinia</taxon>
        <taxon>Fungiina</taxon>
        <taxon>Poritidae</taxon>
        <taxon>Porites</taxon>
    </lineage>
</organism>
<keyword evidence="3 9" id="KW-1133">Transmembrane helix</keyword>
<dbReference type="PROSITE" id="PS50262">
    <property type="entry name" value="G_PROTEIN_RECEP_F1_2"/>
    <property type="match status" value="1"/>
</dbReference>
<accession>A0ABN8M7D7</accession>
<dbReference type="PANTHER" id="PTHR24238:SF47">
    <property type="entry name" value="ECDYSTEROIDS_DOPAMINE RECEPTOR-RELATED"/>
    <property type="match status" value="1"/>
</dbReference>
<feature type="transmembrane region" description="Helical" evidence="9">
    <location>
        <begin position="232"/>
        <end position="254"/>
    </location>
</feature>
<feature type="domain" description="G-protein coupled receptors family 1 profile" evidence="10">
    <location>
        <begin position="38"/>
        <end position="290"/>
    </location>
</feature>
<gene>
    <name evidence="11" type="ORF">PEVE_00021780</name>
</gene>
<keyword evidence="6" id="KW-0675">Receptor</keyword>
<protein>
    <recommendedName>
        <fullName evidence="10">G-protein coupled receptors family 1 profile domain-containing protein</fullName>
    </recommendedName>
</protein>
<evidence type="ECO:0000256" key="9">
    <source>
        <dbReference type="SAM" id="Phobius"/>
    </source>
</evidence>
<evidence type="ECO:0000259" key="10">
    <source>
        <dbReference type="PROSITE" id="PS50262"/>
    </source>
</evidence>
<dbReference type="Proteomes" id="UP001159427">
    <property type="component" value="Unassembled WGS sequence"/>
</dbReference>
<reference evidence="11 12" key="1">
    <citation type="submission" date="2022-05" db="EMBL/GenBank/DDBJ databases">
        <authorList>
            <consortium name="Genoscope - CEA"/>
            <person name="William W."/>
        </authorList>
    </citation>
    <scope>NUCLEOTIDE SEQUENCE [LARGE SCALE GENOMIC DNA]</scope>
</reference>
<dbReference type="PANTHER" id="PTHR24238">
    <property type="entry name" value="G-PROTEIN COUPLED RECEPTOR"/>
    <property type="match status" value="1"/>
</dbReference>
<dbReference type="EMBL" id="CALNXI010000291">
    <property type="protein sequence ID" value="CAH3024151.1"/>
    <property type="molecule type" value="Genomic_DNA"/>
</dbReference>
<keyword evidence="5 9" id="KW-0472">Membrane</keyword>
<evidence type="ECO:0000256" key="1">
    <source>
        <dbReference type="ARBA" id="ARBA00004141"/>
    </source>
</evidence>
<dbReference type="InterPro" id="IPR017452">
    <property type="entry name" value="GPCR_Rhodpsn_7TM"/>
</dbReference>
<keyword evidence="4" id="KW-0297">G-protein coupled receptor</keyword>
<dbReference type="InterPro" id="IPR000276">
    <property type="entry name" value="GPCR_Rhodpsn"/>
</dbReference>
<feature type="region of interest" description="Disordered" evidence="8">
    <location>
        <begin position="393"/>
        <end position="435"/>
    </location>
</feature>
<keyword evidence="7" id="KW-0807">Transducer</keyword>
<evidence type="ECO:0000256" key="3">
    <source>
        <dbReference type="ARBA" id="ARBA00022989"/>
    </source>
</evidence>
<feature type="transmembrane region" description="Helical" evidence="9">
    <location>
        <begin position="101"/>
        <end position="120"/>
    </location>
</feature>
<comment type="caution">
    <text evidence="11">The sequence shown here is derived from an EMBL/GenBank/DDBJ whole genome shotgun (WGS) entry which is preliminary data.</text>
</comment>
<dbReference type="SUPFAM" id="SSF81321">
    <property type="entry name" value="Family A G protein-coupled receptor-like"/>
    <property type="match status" value="1"/>
</dbReference>
<dbReference type="CDD" id="cd00637">
    <property type="entry name" value="7tm_classA_rhodopsin-like"/>
    <property type="match status" value="1"/>
</dbReference>
<evidence type="ECO:0000313" key="11">
    <source>
        <dbReference type="EMBL" id="CAH3024151.1"/>
    </source>
</evidence>
<feature type="transmembrane region" description="Helical" evidence="9">
    <location>
        <begin position="194"/>
        <end position="212"/>
    </location>
</feature>
<keyword evidence="12" id="KW-1185">Reference proteome</keyword>
<evidence type="ECO:0000256" key="7">
    <source>
        <dbReference type="ARBA" id="ARBA00023224"/>
    </source>
</evidence>
<evidence type="ECO:0000256" key="2">
    <source>
        <dbReference type="ARBA" id="ARBA00022692"/>
    </source>
</evidence>
<proteinExistence type="predicted"/>
<feature type="transmembrane region" description="Helical" evidence="9">
    <location>
        <begin position="59"/>
        <end position="81"/>
    </location>
</feature>
<evidence type="ECO:0000256" key="6">
    <source>
        <dbReference type="ARBA" id="ARBA00023170"/>
    </source>
</evidence>
<name>A0ABN8M7D7_9CNID</name>
<feature type="transmembrane region" description="Helical" evidence="9">
    <location>
        <begin position="274"/>
        <end position="293"/>
    </location>
</feature>
<comment type="subcellular location">
    <subcellularLocation>
        <location evidence="1">Membrane</location>
        <topology evidence="1">Multi-pass membrane protein</topology>
    </subcellularLocation>
</comment>
<dbReference type="Pfam" id="PF00001">
    <property type="entry name" value="7tm_1"/>
    <property type="match status" value="1"/>
</dbReference>
<evidence type="ECO:0000256" key="4">
    <source>
        <dbReference type="ARBA" id="ARBA00023040"/>
    </source>
</evidence>
<evidence type="ECO:0000256" key="5">
    <source>
        <dbReference type="ARBA" id="ARBA00023136"/>
    </source>
</evidence>